<dbReference type="PANTHER" id="PTHR12143">
    <property type="entry name" value="PEPTIDE N-GLYCANASE PNGASE -RELATED"/>
    <property type="match status" value="1"/>
</dbReference>
<dbReference type="InterPro" id="IPR014718">
    <property type="entry name" value="GH-type_carb-bd"/>
</dbReference>
<dbReference type="InterPro" id="IPR005887">
    <property type="entry name" value="GH92_a_mannosidase_put"/>
</dbReference>
<evidence type="ECO:0000259" key="6">
    <source>
        <dbReference type="Pfam" id="PF17678"/>
    </source>
</evidence>
<dbReference type="Pfam" id="PF17678">
    <property type="entry name" value="Glyco_hydro_92N"/>
    <property type="match status" value="1"/>
</dbReference>
<feature type="domain" description="Glycosyl hydrolase family 92" evidence="5">
    <location>
        <begin position="268"/>
        <end position="725"/>
    </location>
</feature>
<organism evidence="7 8">
    <name type="scientific">Mucilaginibacter jinjuensis</name>
    <dbReference type="NCBI Taxonomy" id="1176721"/>
    <lineage>
        <taxon>Bacteria</taxon>
        <taxon>Pseudomonadati</taxon>
        <taxon>Bacteroidota</taxon>
        <taxon>Sphingobacteriia</taxon>
        <taxon>Sphingobacteriales</taxon>
        <taxon>Sphingobacteriaceae</taxon>
        <taxon>Mucilaginibacter</taxon>
    </lineage>
</organism>
<feature type="signal peptide" evidence="4">
    <location>
        <begin position="1"/>
        <end position="22"/>
    </location>
</feature>
<dbReference type="Gene3D" id="1.20.1610.10">
    <property type="entry name" value="alpha-1,2-mannosidases domains"/>
    <property type="match status" value="1"/>
</dbReference>
<protein>
    <submittedName>
        <fullName evidence="7">GH92 family glycosyl hydrolase</fullName>
    </submittedName>
</protein>
<dbReference type="InterPro" id="IPR012939">
    <property type="entry name" value="Glyco_hydro_92"/>
</dbReference>
<keyword evidence="7" id="KW-0378">Hydrolase</keyword>
<feature type="domain" description="Glycosyl hydrolase family 92 N-terminal" evidence="6">
    <location>
        <begin position="29"/>
        <end position="255"/>
    </location>
</feature>
<evidence type="ECO:0000313" key="7">
    <source>
        <dbReference type="EMBL" id="WCT10449.1"/>
    </source>
</evidence>
<comment type="subunit">
    <text evidence="2">Monomer.</text>
</comment>
<feature type="chain" id="PRO_5046959122" evidence="4">
    <location>
        <begin position="23"/>
        <end position="729"/>
    </location>
</feature>
<dbReference type="InterPro" id="IPR050883">
    <property type="entry name" value="PNGase"/>
</dbReference>
<gene>
    <name evidence="7" type="ORF">PQO05_17065</name>
</gene>
<dbReference type="EMBL" id="CP117167">
    <property type="protein sequence ID" value="WCT10449.1"/>
    <property type="molecule type" value="Genomic_DNA"/>
</dbReference>
<dbReference type="PANTHER" id="PTHR12143:SF39">
    <property type="entry name" value="SECRETED PROTEIN"/>
    <property type="match status" value="1"/>
</dbReference>
<dbReference type="Gene3D" id="2.70.98.10">
    <property type="match status" value="1"/>
</dbReference>
<dbReference type="SUPFAM" id="SSF48208">
    <property type="entry name" value="Six-hairpin glycosidases"/>
    <property type="match status" value="1"/>
</dbReference>
<evidence type="ECO:0000256" key="4">
    <source>
        <dbReference type="SAM" id="SignalP"/>
    </source>
</evidence>
<proteinExistence type="predicted"/>
<dbReference type="NCBIfam" id="TIGR01180">
    <property type="entry name" value="aman2_put"/>
    <property type="match status" value="1"/>
</dbReference>
<dbReference type="Pfam" id="PF07971">
    <property type="entry name" value="Glyco_hydro_92"/>
    <property type="match status" value="1"/>
</dbReference>
<keyword evidence="8" id="KW-1185">Reference proteome</keyword>
<keyword evidence="4" id="KW-0732">Signal</keyword>
<evidence type="ECO:0000259" key="5">
    <source>
        <dbReference type="Pfam" id="PF07971"/>
    </source>
</evidence>
<reference evidence="7 8" key="1">
    <citation type="submission" date="2023-02" db="EMBL/GenBank/DDBJ databases">
        <title>Genome sequence of Mucilaginibacter jinjuensis strain KACC 16571.</title>
        <authorList>
            <person name="Kim S."/>
            <person name="Heo J."/>
            <person name="Kwon S.-W."/>
        </authorList>
    </citation>
    <scope>NUCLEOTIDE SEQUENCE [LARGE SCALE GENOMIC DNA]</scope>
    <source>
        <strain evidence="7 8">KACC 16571</strain>
    </source>
</reference>
<evidence type="ECO:0000256" key="3">
    <source>
        <dbReference type="ARBA" id="ARBA00022837"/>
    </source>
</evidence>
<dbReference type="GO" id="GO:0016787">
    <property type="term" value="F:hydrolase activity"/>
    <property type="evidence" value="ECO:0007669"/>
    <property type="project" value="UniProtKB-KW"/>
</dbReference>
<accession>A0ABY7T2C6</accession>
<dbReference type="Proteomes" id="UP001216139">
    <property type="component" value="Chromosome"/>
</dbReference>
<sequence>MRKNGGFLLCCLILTTFLSANAQTKLTKYVDPFIGTGGHGHTFPGATVPFGMVQLSPDNGRTGWDWCGGYHYSDSVVVGFSHTHLSGTGIGDWYDISVMPETRLITDTADHGEVKYSHKNEKATPGYYQVKLNNGVNVALTTTERCGLHDISFPTGVTPVVKVNLGFHINWDKPTSTYIKQINDSTIVGYRYSTGWAEMQRVYFAIRSSKPFKKLYLNADGANVNGSEAKATAVMGQLLFDAQSNNKVMLKVALSTVSTDKAIIALGEVKGWDFNKTKANAEAKWEHELAKVQIKTDDAKLRRVFYTALYHTCMAPALYSDADGSYQNAKGEVHQMPAGQQRYTEYSLWDTFRALNPLFTVTQQERYLGILNTMLAFYKETGLLPIWDLSANETNCMTGYHAVPVLADAVLKGIKGVDANLAYEAMKKSSMQNIRGTNFYRQYGYIPQDKFGSSVTITLEYSYDDWCIAQVAKKLGHNDDYNYYMTRSTSWKNLFDPKIGFARAKNSDGKWVVPFDPYYSEHDPDKAMFTEGNSWQHTFFVPHDVTGLAMKYGSYANFAKKLDSLFSVSSKMTGEHQSPDVSGMIGQYAHGNEPSHHIAYMYDFIGMPWKTQSRVRMIVDSMYHDQPDGYAGNEDCGQMSAWAVWSISGLYPANPASGKYMFGSPSANEVAITTTTGKFVIKAKNNSKKNVYIQSVTLNGKPYTKGYITHQDVLKGGVLEFTMGPDPKI</sequence>
<keyword evidence="3" id="KW-0106">Calcium</keyword>
<dbReference type="InterPro" id="IPR041371">
    <property type="entry name" value="GH92_N"/>
</dbReference>
<comment type="cofactor">
    <cofactor evidence="1">
        <name>Ca(2+)</name>
        <dbReference type="ChEBI" id="CHEBI:29108"/>
    </cofactor>
</comment>
<evidence type="ECO:0000256" key="2">
    <source>
        <dbReference type="ARBA" id="ARBA00011245"/>
    </source>
</evidence>
<dbReference type="InterPro" id="IPR008928">
    <property type="entry name" value="6-hairpin_glycosidase_sf"/>
</dbReference>
<dbReference type="RefSeq" id="WP_273628637.1">
    <property type="nucleotide sequence ID" value="NZ_CP117167.1"/>
</dbReference>
<dbReference type="Gene3D" id="3.30.2080.10">
    <property type="entry name" value="GH92 mannosidase domain"/>
    <property type="match status" value="1"/>
</dbReference>
<evidence type="ECO:0000313" key="8">
    <source>
        <dbReference type="Proteomes" id="UP001216139"/>
    </source>
</evidence>
<dbReference type="Gene3D" id="1.20.1050.60">
    <property type="entry name" value="alpha-1,2-mannosidase"/>
    <property type="match status" value="1"/>
</dbReference>
<name>A0ABY7T2C6_9SPHI</name>
<evidence type="ECO:0000256" key="1">
    <source>
        <dbReference type="ARBA" id="ARBA00001913"/>
    </source>
</evidence>